<dbReference type="AlphaFoldDB" id="A0A7Z7FMI2"/>
<proteinExistence type="predicted"/>
<dbReference type="EMBL" id="FNDI01000040">
    <property type="protein sequence ID" value="SDJ27312.1"/>
    <property type="molecule type" value="Genomic_DNA"/>
</dbReference>
<reference evidence="1" key="1">
    <citation type="submission" date="2016-10" db="EMBL/GenBank/DDBJ databases">
        <authorList>
            <person name="Varghese N."/>
            <person name="Submissions S."/>
        </authorList>
    </citation>
    <scope>NUCLEOTIDE SEQUENCE [LARGE SCALE GENOMIC DNA]</scope>
    <source>
        <strain evidence="1">YR281</strain>
    </source>
</reference>
<protein>
    <recommendedName>
        <fullName evidence="3">Peptidase M41 domain-containing protein</fullName>
    </recommendedName>
</protein>
<evidence type="ECO:0000313" key="1">
    <source>
        <dbReference type="EMBL" id="SDJ27312.1"/>
    </source>
</evidence>
<comment type="caution">
    <text evidence="1">The sequence shown here is derived from an EMBL/GenBank/DDBJ whole genome shotgun (WGS) entry which is preliminary data.</text>
</comment>
<gene>
    <name evidence="1" type="ORF">SAMN04487926_14050</name>
</gene>
<organism evidence="1 2">
    <name type="scientific">Paraburkholderia steynii</name>
    <dbReference type="NCBI Taxonomy" id="1245441"/>
    <lineage>
        <taxon>Bacteria</taxon>
        <taxon>Pseudomonadati</taxon>
        <taxon>Pseudomonadota</taxon>
        <taxon>Betaproteobacteria</taxon>
        <taxon>Burkholderiales</taxon>
        <taxon>Burkholderiaceae</taxon>
        <taxon>Paraburkholderia</taxon>
    </lineage>
</organism>
<name>A0A7Z7FMI2_9BURK</name>
<evidence type="ECO:0000313" key="2">
    <source>
        <dbReference type="Proteomes" id="UP000198900"/>
    </source>
</evidence>
<accession>A0A7Z7FMI2</accession>
<sequence>MLTPKLRRAACFHEAGHAVIHALGGSSIYGLAVAPEGSDSWTYHGRKGVEIEGAAGVCEPCDTPWLAMYLEWDGSTYRANRSEFNQVHRTMAQSLSAARGKRFLADVAICA</sequence>
<evidence type="ECO:0008006" key="3">
    <source>
        <dbReference type="Google" id="ProtNLM"/>
    </source>
</evidence>
<dbReference type="Proteomes" id="UP000198900">
    <property type="component" value="Unassembled WGS sequence"/>
</dbReference>
<keyword evidence="2" id="KW-1185">Reference proteome</keyword>